<accession>A0AB94IVY6</accession>
<protein>
    <submittedName>
        <fullName evidence="1">Uncharacterized protein</fullName>
    </submittedName>
</protein>
<sequence length="86" mass="9285">MNVNGYDRLGQAGLELMQKSMSAAAAAAEDIASGSLNPMDVAKSAMDLGRAKVQMKLGAYLIRTQQELMESTLEVFGVGTKLDRRY</sequence>
<name>A0AB94IVY6_9BACT</name>
<evidence type="ECO:0000313" key="1">
    <source>
        <dbReference type="EMBL" id="CBL27940.1"/>
    </source>
</evidence>
<dbReference type="AlphaFoldDB" id="A0AB94IVY6"/>
<dbReference type="EMBL" id="FP929056">
    <property type="protein sequence ID" value="CBL27940.1"/>
    <property type="molecule type" value="Genomic_DNA"/>
</dbReference>
<keyword evidence="2" id="KW-1185">Reference proteome</keyword>
<gene>
    <name evidence="1" type="ORF">SY1_05310</name>
</gene>
<organism evidence="1 2">
    <name type="scientific">Fretibacterium fastidiosum</name>
    <dbReference type="NCBI Taxonomy" id="651822"/>
    <lineage>
        <taxon>Bacteria</taxon>
        <taxon>Thermotogati</taxon>
        <taxon>Synergistota</taxon>
        <taxon>Synergistia</taxon>
        <taxon>Synergistales</taxon>
        <taxon>Aminobacteriaceae</taxon>
        <taxon>Fretibacterium</taxon>
    </lineage>
</organism>
<dbReference type="RefSeq" id="WP_015556087.1">
    <property type="nucleotide sequence ID" value="NC_021038.1"/>
</dbReference>
<dbReference type="Proteomes" id="UP000008957">
    <property type="component" value="Chromosome"/>
</dbReference>
<evidence type="ECO:0000313" key="2">
    <source>
        <dbReference type="Proteomes" id="UP000008957"/>
    </source>
</evidence>
<proteinExistence type="predicted"/>
<dbReference type="KEGG" id="sbr:SY1_05310"/>
<reference evidence="1 2" key="2">
    <citation type="submission" date="2010-03" db="EMBL/GenBank/DDBJ databases">
        <authorList>
            <person name="Pajon A."/>
        </authorList>
    </citation>
    <scope>NUCLEOTIDE SEQUENCE [LARGE SCALE GENOMIC DNA]</scope>
    <source>
        <strain evidence="1 2">SGP1</strain>
    </source>
</reference>
<reference evidence="2" key="1">
    <citation type="submission" date="2010-03" db="EMBL/GenBank/DDBJ databases">
        <title>The genome sequence of Synergistetes sp. SGP1.</title>
        <authorList>
            <consortium name="metaHIT consortium -- http://www.metahit.eu/"/>
            <person name="Pajon A."/>
            <person name="Turner K."/>
            <person name="Parkhill J."/>
            <person name="Wade W."/>
            <person name="Vartoukian S."/>
        </authorList>
    </citation>
    <scope>NUCLEOTIDE SEQUENCE [LARGE SCALE GENOMIC DNA]</scope>
    <source>
        <strain evidence="2">SGP1</strain>
    </source>
</reference>